<reference evidence="6" key="1">
    <citation type="journal article" date="2023" name="Mol. Biol. Evol.">
        <title>Third-Generation Sequencing Reveals the Adaptive Role of the Epigenome in Three Deep-Sea Polychaetes.</title>
        <authorList>
            <person name="Perez M."/>
            <person name="Aroh O."/>
            <person name="Sun Y."/>
            <person name="Lan Y."/>
            <person name="Juniper S.K."/>
            <person name="Young C.R."/>
            <person name="Angers B."/>
            <person name="Qian P.Y."/>
        </authorList>
    </citation>
    <scope>NUCLEOTIDE SEQUENCE</scope>
    <source>
        <strain evidence="6">P08H-3</strain>
    </source>
</reference>
<evidence type="ECO:0008006" key="8">
    <source>
        <dbReference type="Google" id="ProtNLM"/>
    </source>
</evidence>
<feature type="transmembrane region" description="Helical" evidence="3">
    <location>
        <begin position="588"/>
        <end position="610"/>
    </location>
</feature>
<gene>
    <name evidence="6" type="ORF">LSH36_242g05028</name>
</gene>
<dbReference type="InterPro" id="IPR011646">
    <property type="entry name" value="KAP_P-loop"/>
</dbReference>
<evidence type="ECO:0000313" key="6">
    <source>
        <dbReference type="EMBL" id="KAK2155349.1"/>
    </source>
</evidence>
<dbReference type="Proteomes" id="UP001208570">
    <property type="component" value="Unassembled WGS sequence"/>
</dbReference>
<dbReference type="InterPro" id="IPR036770">
    <property type="entry name" value="Ankyrin_rpt-contain_sf"/>
</dbReference>
<protein>
    <recommendedName>
        <fullName evidence="8">KAP NTPase domain-containing protein</fullName>
    </recommendedName>
</protein>
<evidence type="ECO:0000256" key="3">
    <source>
        <dbReference type="SAM" id="Phobius"/>
    </source>
</evidence>
<dbReference type="Pfam" id="PF07693">
    <property type="entry name" value="KAP_NTPase"/>
    <property type="match status" value="1"/>
</dbReference>
<dbReference type="Pfam" id="PF00023">
    <property type="entry name" value="Ank"/>
    <property type="match status" value="1"/>
</dbReference>
<keyword evidence="7" id="KW-1185">Reference proteome</keyword>
<feature type="transmembrane region" description="Helical" evidence="3">
    <location>
        <begin position="460"/>
        <end position="479"/>
    </location>
</feature>
<proteinExistence type="predicted"/>
<evidence type="ECO:0000259" key="5">
    <source>
        <dbReference type="Pfam" id="PF23307"/>
    </source>
</evidence>
<name>A0AAD9N5S4_9ANNE</name>
<sequence length="1603" mass="177570">MTSLAAQTLFKHIRNKDGNAVHKLLHTSLINLDERDRDGQTFLMVASHVGCNEVVTMLLDSPVVDINAVDNDNWTALLNAAKEGYVEVVCQLTDRNADLEHRDTGGWTALMWACYKNRTEVVIELLDRGANANVRGEHNMSCITWAAGRGYTEIVRLLLLHGAKPNTTDKNSWTALIMASKGGYTDVISSLLRFSPNINAVDKYGDTILIHATKGGHDDVVKALLKKHVDVDVQGVDNKTALYWSVEKGHTTVVKLLLDANANTEVATKDGDTPLLKAVKCKNLEITQLLLEKGAKASATDKKGDNVLHIAVRARSKRVTELLLRNPKDGRLLYRPNKSGETPYQLDAQHEKKILTQVFGARNLNADDSIEGYELYSSTIADVLSEPSLNTPITVGLYAKWGSGKSFLIKKLVNEMKNFTSHNIESFFEFSGLQFFISFLPSLLIGLIVSLAFRWEVGLGLGLGVLLMQYIFLGIMWIGSVKKDWSWAYYLSIGFSKKLNTLQLLLQVMFCNEPAHINHDTAAVKFLFTDNARLASVVGEKSITAMIGTLCDSLEQEYGTLVTRLYRVLRPSKGSEFGRFKSLCCLPYFLIVLFIGCCIIVVCCLIFVYGYRKIFDSDIETVDGIVIAFIVVIGLAVIGNIYTWWCMAYNLIVPPRKRVQKIMARADSLKMEGLMQNLKKEVELIGHLTHCMDAFRHTHTRLVIIVDGLDSCEQERLLQVLDTVHLLFSDDKSPFVTILAVDPHVIIKGIEHNLQGLFRDSSINGHDYLRNLVHLPFFLQTQTMPRTRYGVQKSEKSSDVITTKDHENVSNHLNATVSYHRQESIQSAISIPDLEKANNKKKHSPQRVGSGSNYFSSTSLVKHPSQPDLTRSIGKSSYFSDINPRSMNRMMNIIAVTGRLLRACNVEFNCILPKLPSSKEVDPHLEIDRNEHKLQVFLQNNRPMLTVGDLKRFMPCTINVDPYLRKLIKEQLQNAENMSYEYGLYPSNTGSCDMFGWPYGVRRPTSRADSSPRATPTMRPVSAMRGLHGAATPCPIPPYGLYSPAHFLPYGQGMLPCGHNGAAAMNFPHNTRTSTQINLQGGLPSDSLTRMTVDDVCNLLSKLESLDKSRLSSYMACFQENNISGPVLLTCEITELKSVLKMTFGDWELFRTLIQVLREREIASDSARSQDPNMATDDGVDGKIKFTQEIRSDASLSIPQPSYPSLGNKKQATDVKLRDPFGLEQHKNRPTQLLKKYPGSKLNAVGEHSQPGYSAPDTIPEGKRMTRKDSFFGEVMLESAALRSFVEAVGVYTDTGEDSEEDTQKEESPDFETSSSRHHKKVLTSNSVKQPSLPLTKRTEEDPRYKLGDSESGDSDSEEVFLLARKTSSRRHSKTKSPSNLPKLKLNNMKSVAVSSESISGISKESALNNRMTTSKESVIKTAQSKSICVQNRPPKTVRESDKAPLLRNKEADVSGGERKSVDLNISTSDDQCGGGTAKPEDDGLPLTASPTPSCEHLALRLLSNSDSFTVPSAFKSVTPTSSRASSRASSLCLSHASSKVIFKEDIEDSLRMSAGTNPECNVIGDISVSGKSSYTCSPQSASDVQDTFNNGTDTDPSGNVVV</sequence>
<feature type="compositionally biased region" description="Acidic residues" evidence="2">
    <location>
        <begin position="1295"/>
        <end position="1304"/>
    </location>
</feature>
<feature type="compositionally biased region" description="Basic and acidic residues" evidence="2">
    <location>
        <begin position="1337"/>
        <end position="1349"/>
    </location>
</feature>
<feature type="region of interest" description="Disordered" evidence="2">
    <location>
        <begin position="1242"/>
        <end position="1264"/>
    </location>
</feature>
<dbReference type="InterPro" id="IPR002110">
    <property type="entry name" value="Ankyrin_rpt"/>
</dbReference>
<feature type="domain" description="Kinase D-interacting substrate of 220 kDa-like SAM" evidence="5">
    <location>
        <begin position="1087"/>
        <end position="1163"/>
    </location>
</feature>
<dbReference type="InterPro" id="IPR057092">
    <property type="entry name" value="SAM_KIDINS220"/>
</dbReference>
<feature type="repeat" description="ANK" evidence="1">
    <location>
        <begin position="237"/>
        <end position="269"/>
    </location>
</feature>
<feature type="repeat" description="ANK" evidence="1">
    <location>
        <begin position="171"/>
        <end position="203"/>
    </location>
</feature>
<dbReference type="PROSITE" id="PS50297">
    <property type="entry name" value="ANK_REP_REGION"/>
    <property type="match status" value="3"/>
</dbReference>
<feature type="region of interest" description="Disordered" evidence="2">
    <location>
        <begin position="830"/>
        <end position="874"/>
    </location>
</feature>
<organism evidence="6 7">
    <name type="scientific">Paralvinella palmiformis</name>
    <dbReference type="NCBI Taxonomy" id="53620"/>
    <lineage>
        <taxon>Eukaryota</taxon>
        <taxon>Metazoa</taxon>
        <taxon>Spiralia</taxon>
        <taxon>Lophotrochozoa</taxon>
        <taxon>Annelida</taxon>
        <taxon>Polychaeta</taxon>
        <taxon>Sedentaria</taxon>
        <taxon>Canalipalpata</taxon>
        <taxon>Terebellida</taxon>
        <taxon>Terebelliformia</taxon>
        <taxon>Alvinellidae</taxon>
        <taxon>Paralvinella</taxon>
    </lineage>
</organism>
<feature type="repeat" description="ANK" evidence="1">
    <location>
        <begin position="138"/>
        <end position="170"/>
    </location>
</feature>
<feature type="transmembrane region" description="Helical" evidence="3">
    <location>
        <begin position="622"/>
        <end position="645"/>
    </location>
</feature>
<dbReference type="GO" id="GO:0030165">
    <property type="term" value="F:PDZ domain binding"/>
    <property type="evidence" value="ECO:0007669"/>
    <property type="project" value="TreeGrafter"/>
</dbReference>
<feature type="compositionally biased region" description="Polar residues" evidence="2">
    <location>
        <begin position="847"/>
        <end position="860"/>
    </location>
</feature>
<dbReference type="GO" id="GO:0019887">
    <property type="term" value="F:protein kinase regulator activity"/>
    <property type="evidence" value="ECO:0007669"/>
    <property type="project" value="TreeGrafter"/>
</dbReference>
<dbReference type="PANTHER" id="PTHR24116:SF0">
    <property type="entry name" value="KINASE D-INTERACTING SUBSTRATE OF 220 KDA"/>
    <property type="match status" value="1"/>
</dbReference>
<dbReference type="SMART" id="SM00248">
    <property type="entry name" value="ANK"/>
    <property type="match status" value="9"/>
</dbReference>
<dbReference type="Gene3D" id="1.10.150.50">
    <property type="entry name" value="Transcription Factor, Ets-1"/>
    <property type="match status" value="1"/>
</dbReference>
<feature type="region of interest" description="Disordered" evidence="2">
    <location>
        <begin position="1577"/>
        <end position="1603"/>
    </location>
</feature>
<feature type="repeat" description="ANK" evidence="1">
    <location>
        <begin position="105"/>
        <end position="137"/>
    </location>
</feature>
<dbReference type="InterPro" id="IPR013761">
    <property type="entry name" value="SAM/pointed_sf"/>
</dbReference>
<feature type="domain" description="KAP NTPase" evidence="4">
    <location>
        <begin position="373"/>
        <end position="900"/>
    </location>
</feature>
<evidence type="ECO:0000313" key="7">
    <source>
        <dbReference type="Proteomes" id="UP001208570"/>
    </source>
</evidence>
<feature type="region of interest" description="Disordered" evidence="2">
    <location>
        <begin position="1294"/>
        <end position="1384"/>
    </location>
</feature>
<keyword evidence="3" id="KW-0812">Transmembrane</keyword>
<dbReference type="InterPro" id="IPR052771">
    <property type="entry name" value="Neurotrophin_sig_adaptor"/>
</dbReference>
<feature type="transmembrane region" description="Helical" evidence="3">
    <location>
        <begin position="433"/>
        <end position="453"/>
    </location>
</feature>
<evidence type="ECO:0000256" key="2">
    <source>
        <dbReference type="SAM" id="MobiDB-lite"/>
    </source>
</evidence>
<dbReference type="Pfam" id="PF13637">
    <property type="entry name" value="Ank_4"/>
    <property type="match status" value="1"/>
</dbReference>
<evidence type="ECO:0000256" key="1">
    <source>
        <dbReference type="PROSITE-ProRule" id="PRU00023"/>
    </source>
</evidence>
<accession>A0AAD9N5S4</accession>
<feature type="compositionally biased region" description="Basic and acidic residues" evidence="2">
    <location>
        <begin position="1437"/>
        <end position="1462"/>
    </location>
</feature>
<dbReference type="PROSITE" id="PS50088">
    <property type="entry name" value="ANK_REPEAT"/>
    <property type="match status" value="7"/>
</dbReference>
<dbReference type="EMBL" id="JAODUP010000242">
    <property type="protein sequence ID" value="KAK2155349.1"/>
    <property type="molecule type" value="Genomic_DNA"/>
</dbReference>
<dbReference type="SUPFAM" id="SSF48403">
    <property type="entry name" value="Ankyrin repeat"/>
    <property type="match status" value="1"/>
</dbReference>
<feature type="repeat" description="ANK" evidence="1">
    <location>
        <begin position="204"/>
        <end position="236"/>
    </location>
</feature>
<keyword evidence="3" id="KW-0472">Membrane</keyword>
<comment type="caution">
    <text evidence="6">The sequence shown here is derived from an EMBL/GenBank/DDBJ whole genome shotgun (WGS) entry which is preliminary data.</text>
</comment>
<keyword evidence="1" id="KW-0040">ANK repeat</keyword>
<evidence type="ECO:0000259" key="4">
    <source>
        <dbReference type="Pfam" id="PF07693"/>
    </source>
</evidence>
<feature type="repeat" description="ANK" evidence="1">
    <location>
        <begin position="72"/>
        <end position="104"/>
    </location>
</feature>
<feature type="region of interest" description="Disordered" evidence="2">
    <location>
        <begin position="1432"/>
        <end position="1489"/>
    </location>
</feature>
<dbReference type="Pfam" id="PF12796">
    <property type="entry name" value="Ank_2"/>
    <property type="match status" value="2"/>
</dbReference>
<dbReference type="Gene3D" id="1.25.40.20">
    <property type="entry name" value="Ankyrin repeat-containing domain"/>
    <property type="match status" value="4"/>
</dbReference>
<dbReference type="PANTHER" id="PTHR24116">
    <property type="entry name" value="KINASE D-INTERACTING SUBSTRATE OF 220 KDA"/>
    <property type="match status" value="1"/>
</dbReference>
<keyword evidence="3" id="KW-1133">Transmembrane helix</keyword>
<feature type="repeat" description="ANK" evidence="1">
    <location>
        <begin position="270"/>
        <end position="302"/>
    </location>
</feature>
<dbReference type="Pfam" id="PF23307">
    <property type="entry name" value="SAM_KIDINS220"/>
    <property type="match status" value="1"/>
</dbReference>
<dbReference type="SUPFAM" id="SSF47769">
    <property type="entry name" value="SAM/Pointed domain"/>
    <property type="match status" value="1"/>
</dbReference>